<dbReference type="GO" id="GO:0008270">
    <property type="term" value="F:zinc ion binding"/>
    <property type="evidence" value="ECO:0007669"/>
    <property type="project" value="InterPro"/>
</dbReference>
<evidence type="ECO:0000259" key="4">
    <source>
        <dbReference type="PROSITE" id="PS50048"/>
    </source>
</evidence>
<keyword evidence="2" id="KW-0539">Nucleus</keyword>
<proteinExistence type="predicted"/>
<dbReference type="PANTHER" id="PTHR37534:SF48">
    <property type="entry name" value="FINGER DOMAIN PROTEIN, PUTATIVE-RELATED"/>
    <property type="match status" value="1"/>
</dbReference>
<protein>
    <recommendedName>
        <fullName evidence="4">Zn(2)-C6 fungal-type domain-containing protein</fullName>
    </recommendedName>
</protein>
<dbReference type="Proteomes" id="UP000799291">
    <property type="component" value="Unassembled WGS sequence"/>
</dbReference>
<dbReference type="SMART" id="SM00066">
    <property type="entry name" value="GAL4"/>
    <property type="match status" value="1"/>
</dbReference>
<dbReference type="CDD" id="cd00067">
    <property type="entry name" value="GAL4"/>
    <property type="match status" value="1"/>
</dbReference>
<dbReference type="OrthoDB" id="5386330at2759"/>
<dbReference type="SUPFAM" id="SSF57701">
    <property type="entry name" value="Zn2/Cys6 DNA-binding domain"/>
    <property type="match status" value="1"/>
</dbReference>
<gene>
    <name evidence="5" type="ORF">K458DRAFT_479847</name>
</gene>
<dbReference type="AlphaFoldDB" id="A0A6G1IRC8"/>
<evidence type="ECO:0000313" key="6">
    <source>
        <dbReference type="Proteomes" id="UP000799291"/>
    </source>
</evidence>
<dbReference type="GO" id="GO:0045944">
    <property type="term" value="P:positive regulation of transcription by RNA polymerase II"/>
    <property type="evidence" value="ECO:0007669"/>
    <property type="project" value="TreeGrafter"/>
</dbReference>
<reference evidence="5" key="1">
    <citation type="journal article" date="2020" name="Stud. Mycol.">
        <title>101 Dothideomycetes genomes: a test case for predicting lifestyles and emergence of pathogens.</title>
        <authorList>
            <person name="Haridas S."/>
            <person name="Albert R."/>
            <person name="Binder M."/>
            <person name="Bloem J."/>
            <person name="Labutti K."/>
            <person name="Salamov A."/>
            <person name="Andreopoulos B."/>
            <person name="Baker S."/>
            <person name="Barry K."/>
            <person name="Bills G."/>
            <person name="Bluhm B."/>
            <person name="Cannon C."/>
            <person name="Castanera R."/>
            <person name="Culley D."/>
            <person name="Daum C."/>
            <person name="Ezra D."/>
            <person name="Gonzalez J."/>
            <person name="Henrissat B."/>
            <person name="Kuo A."/>
            <person name="Liang C."/>
            <person name="Lipzen A."/>
            <person name="Lutzoni F."/>
            <person name="Magnuson J."/>
            <person name="Mondo S."/>
            <person name="Nolan M."/>
            <person name="Ohm R."/>
            <person name="Pangilinan J."/>
            <person name="Park H.-J."/>
            <person name="Ramirez L."/>
            <person name="Alfaro M."/>
            <person name="Sun H."/>
            <person name="Tritt A."/>
            <person name="Yoshinaga Y."/>
            <person name="Zwiers L.-H."/>
            <person name="Turgeon B."/>
            <person name="Goodwin S."/>
            <person name="Spatafora J."/>
            <person name="Crous P."/>
            <person name="Grigoriev I."/>
        </authorList>
    </citation>
    <scope>NUCLEOTIDE SEQUENCE</scope>
    <source>
        <strain evidence="5">CBS 122367</strain>
    </source>
</reference>
<feature type="domain" description="Zn(2)-C6 fungal-type" evidence="4">
    <location>
        <begin position="14"/>
        <end position="43"/>
    </location>
</feature>
<dbReference type="EMBL" id="MU005596">
    <property type="protein sequence ID" value="KAF2680530.1"/>
    <property type="molecule type" value="Genomic_DNA"/>
</dbReference>
<feature type="region of interest" description="Disordered" evidence="3">
    <location>
        <begin position="56"/>
        <end position="106"/>
    </location>
</feature>
<dbReference type="InterPro" id="IPR036864">
    <property type="entry name" value="Zn2-C6_fun-type_DNA-bd_sf"/>
</dbReference>
<dbReference type="Pfam" id="PF00172">
    <property type="entry name" value="Zn_clus"/>
    <property type="match status" value="1"/>
</dbReference>
<feature type="compositionally biased region" description="Basic and acidic residues" evidence="3">
    <location>
        <begin position="68"/>
        <end position="90"/>
    </location>
</feature>
<dbReference type="InterPro" id="IPR001138">
    <property type="entry name" value="Zn2Cys6_DnaBD"/>
</dbReference>
<dbReference type="InterPro" id="IPR021858">
    <property type="entry name" value="Fun_TF"/>
</dbReference>
<evidence type="ECO:0000256" key="2">
    <source>
        <dbReference type="ARBA" id="ARBA00023242"/>
    </source>
</evidence>
<evidence type="ECO:0000256" key="1">
    <source>
        <dbReference type="ARBA" id="ARBA00004123"/>
    </source>
</evidence>
<accession>A0A6G1IRC8</accession>
<evidence type="ECO:0000256" key="3">
    <source>
        <dbReference type="SAM" id="MobiDB-lite"/>
    </source>
</evidence>
<organism evidence="5 6">
    <name type="scientific">Lentithecium fluviatile CBS 122367</name>
    <dbReference type="NCBI Taxonomy" id="1168545"/>
    <lineage>
        <taxon>Eukaryota</taxon>
        <taxon>Fungi</taxon>
        <taxon>Dikarya</taxon>
        <taxon>Ascomycota</taxon>
        <taxon>Pezizomycotina</taxon>
        <taxon>Dothideomycetes</taxon>
        <taxon>Pleosporomycetidae</taxon>
        <taxon>Pleosporales</taxon>
        <taxon>Massarineae</taxon>
        <taxon>Lentitheciaceae</taxon>
        <taxon>Lentithecium</taxon>
    </lineage>
</organism>
<sequence>MMKPTTVADKANRQCWECLKRRLVCDFTLPHCKKCLKNGRQCSGYDEKKPLQWVEPGQVLSRRRRKAPSKEQGSDMRVPRPRKCSDKESSSDDSTEDTTSAKTSKDVMKEFSERFTPWKDDDIDEVMALADRITIKMVVSEKRHEEAQKMLRKVEGPEKALRALERMLKWVEQEDIPTYNLRSDASEVVQAVHYLNTRMYPQGLVSTKLAPNPHIIMFPMAALHVLPPSVHHIVVVLSLNHFVNSLPAAAGKRIVVGNWDKIYQHRGAALRELTHSISKPKTRCGDATITSVVMFLAAELGSHAQSDWRTHALGLIKLFEMRGGMMNVYRHSLHMRPSIVIFAFILVFANCTGPAANQVFTTPSLSTFLADISELYEELFPHVLCPPTLYQEFVRINYLRYEASQALINYSDMTDLTLQAHEILARIDAFEPRDWAQPGDNYDTWLTIGSTYKHTVAVYALTSLTSLTVLPSPSFSPTMRTSLSSHGALLLHHLKIAFESPVLRRFLALCISVAGVEAIYRGEGDRRWIEEALTELSSFTGGIAPLKAHAALRRYWQREEFGWEECFMKPYGFML</sequence>
<keyword evidence="6" id="KW-1185">Reference proteome</keyword>
<dbReference type="GO" id="GO:0000981">
    <property type="term" value="F:DNA-binding transcription factor activity, RNA polymerase II-specific"/>
    <property type="evidence" value="ECO:0007669"/>
    <property type="project" value="InterPro"/>
</dbReference>
<comment type="subcellular location">
    <subcellularLocation>
        <location evidence="1">Nucleus</location>
    </subcellularLocation>
</comment>
<dbReference type="GO" id="GO:0000976">
    <property type="term" value="F:transcription cis-regulatory region binding"/>
    <property type="evidence" value="ECO:0007669"/>
    <property type="project" value="TreeGrafter"/>
</dbReference>
<dbReference type="PROSITE" id="PS50048">
    <property type="entry name" value="ZN2_CY6_FUNGAL_2"/>
    <property type="match status" value="1"/>
</dbReference>
<evidence type="ECO:0000313" key="5">
    <source>
        <dbReference type="EMBL" id="KAF2680530.1"/>
    </source>
</evidence>
<dbReference type="Pfam" id="PF11951">
    <property type="entry name" value="Fungal_trans_2"/>
    <property type="match status" value="1"/>
</dbReference>
<name>A0A6G1IRC8_9PLEO</name>
<dbReference type="GO" id="GO:0005634">
    <property type="term" value="C:nucleus"/>
    <property type="evidence" value="ECO:0007669"/>
    <property type="project" value="UniProtKB-SubCell"/>
</dbReference>
<dbReference type="PANTHER" id="PTHR37534">
    <property type="entry name" value="TRANSCRIPTIONAL ACTIVATOR PROTEIN UGA3"/>
    <property type="match status" value="1"/>
</dbReference>